<comment type="function">
    <text evidence="6">Methylates ribosomal protein L11.</text>
</comment>
<proteinExistence type="inferred from homology"/>
<evidence type="ECO:0000256" key="1">
    <source>
        <dbReference type="ARBA" id="ARBA00009741"/>
    </source>
</evidence>
<feature type="binding site" evidence="6">
    <location>
        <position position="237"/>
    </location>
    <ligand>
        <name>S-adenosyl-L-methionine</name>
        <dbReference type="ChEBI" id="CHEBI:59789"/>
    </ligand>
</feature>
<dbReference type="GO" id="GO:0005737">
    <property type="term" value="C:cytoplasm"/>
    <property type="evidence" value="ECO:0007669"/>
    <property type="project" value="UniProtKB-SubCell"/>
</dbReference>
<protein>
    <recommendedName>
        <fullName evidence="6">Ribosomal protein L11 methyltransferase</fullName>
        <shortName evidence="6">L11 Mtase</shortName>
        <ecNumber evidence="6">2.1.1.-</ecNumber>
    </recommendedName>
</protein>
<dbReference type="GO" id="GO:0016279">
    <property type="term" value="F:protein-lysine N-methyltransferase activity"/>
    <property type="evidence" value="ECO:0007669"/>
    <property type="project" value="RHEA"/>
</dbReference>
<dbReference type="Pfam" id="PF06325">
    <property type="entry name" value="PrmA"/>
    <property type="match status" value="1"/>
</dbReference>
<feature type="binding site" evidence="6">
    <location>
        <position position="172"/>
    </location>
    <ligand>
        <name>S-adenosyl-L-methionine</name>
        <dbReference type="ChEBI" id="CHEBI:59789"/>
    </ligand>
</feature>
<dbReference type="EC" id="2.1.1.-" evidence="6"/>
<feature type="binding site" evidence="6">
    <location>
        <position position="194"/>
    </location>
    <ligand>
        <name>S-adenosyl-L-methionine</name>
        <dbReference type="ChEBI" id="CHEBI:59789"/>
    </ligand>
</feature>
<dbReference type="GO" id="GO:0032259">
    <property type="term" value="P:methylation"/>
    <property type="evidence" value="ECO:0007669"/>
    <property type="project" value="UniProtKB-KW"/>
</dbReference>
<name>A0A1M5RKR6_9FIRM</name>
<feature type="binding site" evidence="6">
    <location>
        <position position="151"/>
    </location>
    <ligand>
        <name>S-adenosyl-L-methionine</name>
        <dbReference type="ChEBI" id="CHEBI:59789"/>
    </ligand>
</feature>
<comment type="catalytic activity">
    <reaction evidence="6">
        <text>L-lysyl-[protein] + 3 S-adenosyl-L-methionine = N(6),N(6),N(6)-trimethyl-L-lysyl-[protein] + 3 S-adenosyl-L-homocysteine + 3 H(+)</text>
        <dbReference type="Rhea" id="RHEA:54192"/>
        <dbReference type="Rhea" id="RHEA-COMP:9752"/>
        <dbReference type="Rhea" id="RHEA-COMP:13826"/>
        <dbReference type="ChEBI" id="CHEBI:15378"/>
        <dbReference type="ChEBI" id="CHEBI:29969"/>
        <dbReference type="ChEBI" id="CHEBI:57856"/>
        <dbReference type="ChEBI" id="CHEBI:59789"/>
        <dbReference type="ChEBI" id="CHEBI:61961"/>
    </reaction>
</comment>
<keyword evidence="3 6" id="KW-0489">Methyltransferase</keyword>
<dbReference type="GO" id="GO:0005840">
    <property type="term" value="C:ribosome"/>
    <property type="evidence" value="ECO:0007669"/>
    <property type="project" value="UniProtKB-KW"/>
</dbReference>
<evidence type="ECO:0000256" key="2">
    <source>
        <dbReference type="ARBA" id="ARBA00022490"/>
    </source>
</evidence>
<dbReference type="PIRSF" id="PIRSF000401">
    <property type="entry name" value="RPL11_MTase"/>
    <property type="match status" value="1"/>
</dbReference>
<evidence type="ECO:0000256" key="3">
    <source>
        <dbReference type="ARBA" id="ARBA00022603"/>
    </source>
</evidence>
<sequence length="303" mass="34333">MKYVELIIKTEDNLREKVVNILYDHDIYTFEENTATIVDELNQDEKNWDFIDDDAFFVEEGELLIKCYFAEDDLIDVEKLKSELEKVDIDSTINITSDEDWANNWKKYYHPIEVGEKITIKPSWEEYDNDSRIVVEIDPGMAFGTGTHETTYLCIEALEEHVKDEDVVFDIGCGSGILGIAALKLGAKNVLAVDIDAKCIEATYNNAKLNNTLDKMTIYKGNLLDVVEGRANVIVSNIIAEIIVEMIGDLKKHLNRGGLFISSGIIVEKIDMVKNALEKEGFEILEVKEKNGWALVVGREKNV</sequence>
<dbReference type="InterPro" id="IPR029063">
    <property type="entry name" value="SAM-dependent_MTases_sf"/>
</dbReference>
<dbReference type="PANTHER" id="PTHR43648">
    <property type="entry name" value="ELECTRON TRANSFER FLAVOPROTEIN BETA SUBUNIT LYSINE METHYLTRANSFERASE"/>
    <property type="match status" value="1"/>
</dbReference>
<dbReference type="SUPFAM" id="SSF53335">
    <property type="entry name" value="S-adenosyl-L-methionine-dependent methyltransferases"/>
    <property type="match status" value="1"/>
</dbReference>
<dbReference type="InterPro" id="IPR004498">
    <property type="entry name" value="Ribosomal_PrmA_MeTrfase"/>
</dbReference>
<evidence type="ECO:0000256" key="4">
    <source>
        <dbReference type="ARBA" id="ARBA00022679"/>
    </source>
</evidence>
<dbReference type="PANTHER" id="PTHR43648:SF1">
    <property type="entry name" value="ELECTRON TRANSFER FLAVOPROTEIN BETA SUBUNIT LYSINE METHYLTRANSFERASE"/>
    <property type="match status" value="1"/>
</dbReference>
<gene>
    <name evidence="6" type="primary">prmA</name>
    <name evidence="7" type="ORF">SAMN02745245_00943</name>
</gene>
<keyword evidence="4 6" id="KW-0808">Transferase</keyword>
<dbReference type="STRING" id="1120995.SAMN02745245_00943"/>
<dbReference type="RefSeq" id="WP_073184225.1">
    <property type="nucleotide sequence ID" value="NZ_FQXI01000005.1"/>
</dbReference>
<comment type="subcellular location">
    <subcellularLocation>
        <location evidence="6">Cytoplasm</location>
    </subcellularLocation>
</comment>
<dbReference type="AlphaFoldDB" id="A0A1M5RKR6"/>
<evidence type="ECO:0000313" key="8">
    <source>
        <dbReference type="Proteomes" id="UP000184032"/>
    </source>
</evidence>
<keyword evidence="2 6" id="KW-0963">Cytoplasm</keyword>
<dbReference type="Gene3D" id="3.40.50.150">
    <property type="entry name" value="Vaccinia Virus protein VP39"/>
    <property type="match status" value="1"/>
</dbReference>
<dbReference type="CDD" id="cd02440">
    <property type="entry name" value="AdoMet_MTases"/>
    <property type="match status" value="1"/>
</dbReference>
<evidence type="ECO:0000256" key="5">
    <source>
        <dbReference type="ARBA" id="ARBA00022691"/>
    </source>
</evidence>
<keyword evidence="7" id="KW-0689">Ribosomal protein</keyword>
<reference evidence="7 8" key="1">
    <citation type="submission" date="2016-11" db="EMBL/GenBank/DDBJ databases">
        <authorList>
            <person name="Jaros S."/>
            <person name="Januszkiewicz K."/>
            <person name="Wedrychowicz H."/>
        </authorList>
    </citation>
    <scope>NUCLEOTIDE SEQUENCE [LARGE SCALE GENOMIC DNA]</scope>
    <source>
        <strain evidence="7 8">DSM 21120</strain>
    </source>
</reference>
<dbReference type="Proteomes" id="UP000184032">
    <property type="component" value="Unassembled WGS sequence"/>
</dbReference>
<dbReference type="NCBIfam" id="TIGR00406">
    <property type="entry name" value="prmA"/>
    <property type="match status" value="1"/>
</dbReference>
<evidence type="ECO:0000256" key="6">
    <source>
        <dbReference type="HAMAP-Rule" id="MF_00735"/>
    </source>
</evidence>
<keyword evidence="5 6" id="KW-0949">S-adenosyl-L-methionine</keyword>
<dbReference type="InterPro" id="IPR050078">
    <property type="entry name" value="Ribosomal_L11_MeTrfase_PrmA"/>
</dbReference>
<keyword evidence="8" id="KW-1185">Reference proteome</keyword>
<keyword evidence="7" id="KW-0687">Ribonucleoprotein</keyword>
<organism evidence="7 8">
    <name type="scientific">Anaerosphaera aminiphila DSM 21120</name>
    <dbReference type="NCBI Taxonomy" id="1120995"/>
    <lineage>
        <taxon>Bacteria</taxon>
        <taxon>Bacillati</taxon>
        <taxon>Bacillota</taxon>
        <taxon>Tissierellia</taxon>
        <taxon>Tissierellales</taxon>
        <taxon>Peptoniphilaceae</taxon>
        <taxon>Anaerosphaera</taxon>
    </lineage>
</organism>
<dbReference type="OrthoDB" id="9785995at2"/>
<evidence type="ECO:0000313" key="7">
    <source>
        <dbReference type="EMBL" id="SHH26706.1"/>
    </source>
</evidence>
<accession>A0A1M5RKR6</accession>
<comment type="similarity">
    <text evidence="1 6">Belongs to the methyltransferase superfamily. PrmA family.</text>
</comment>
<dbReference type="HAMAP" id="MF_00735">
    <property type="entry name" value="Methyltr_PrmA"/>
    <property type="match status" value="1"/>
</dbReference>
<dbReference type="EMBL" id="FQXI01000005">
    <property type="protein sequence ID" value="SHH26706.1"/>
    <property type="molecule type" value="Genomic_DNA"/>
</dbReference>